<reference evidence="1" key="1">
    <citation type="submission" date="2022-07" db="EMBL/GenBank/DDBJ databases">
        <title>Phylogenomic reconstructions and comparative analyses of Kickxellomycotina fungi.</title>
        <authorList>
            <person name="Reynolds N.K."/>
            <person name="Stajich J.E."/>
            <person name="Barry K."/>
            <person name="Grigoriev I.V."/>
            <person name="Crous P."/>
            <person name="Smith M.E."/>
        </authorList>
    </citation>
    <scope>NUCLEOTIDE SEQUENCE</scope>
    <source>
        <strain evidence="1">CBS 190363</strain>
    </source>
</reference>
<keyword evidence="2" id="KW-1185">Reference proteome</keyword>
<accession>A0ACC1M7D4</accession>
<dbReference type="EMBL" id="JANBVB010000111">
    <property type="protein sequence ID" value="KAJ2897539.1"/>
    <property type="molecule type" value="Genomic_DNA"/>
</dbReference>
<evidence type="ECO:0000313" key="2">
    <source>
        <dbReference type="Proteomes" id="UP001139981"/>
    </source>
</evidence>
<comment type="caution">
    <text evidence="1">The sequence shown here is derived from an EMBL/GenBank/DDBJ whole genome shotgun (WGS) entry which is preliminary data.</text>
</comment>
<sequence>MRFCLGRQSGRRGLRATVLLSISLSLLAVSVFGVPNDPAGDKHDSDRVTGLPYRSGEQPLHESYSGHITVRTWTPKGDDNNASLADRGSAKLFYWYFPAIAPKVEHPPLILWIQGGPGSSSMIGLFTEMGPLELTDAGEFYRRNVTWANEYDFLVVDQPAGTGFSSVTPKAKLALDDLYPLANSLPEHVVAAWRAKYPKDVSEYENIESPMTPDYIVSAAQSTLRKLMLPGVQWPDHMRPFLDRLVDILGSRQSEAPGSLSLGGRRNRFVVNSEVDRFRELLAPLMNDRDDPYLVNTGYGPAVTLAPGDKASSKQHSVWEKIGLSADESGDFVDGYVSNMRAVGKDMWTFMQKFYDLRPELRSRDFFIFSESYGGKFVPAIATYIDQQNQNLETGDERRIRLKGVSIGNSWVHPLLQILAHGGIGFSWGLLDVNQADVVDLLAFKALNHTLSGDLAMGTATRLMMFDYFKNVTGGVNWYDIRKRNHSYKRTYLDRGLNQEVVRKALHSEDIEYGKDWGVYYHLTEDIMRTSAPLFPYLLERYPVQLNQGQFDFRDGVAGNTLWINELEWSRRHEFALADRQQWWLGKELAGYKRSGGGLSHWTILNAGHMSPGDQPEACLNMVDHIVAP</sequence>
<evidence type="ECO:0000313" key="1">
    <source>
        <dbReference type="EMBL" id="KAJ2897539.1"/>
    </source>
</evidence>
<dbReference type="Proteomes" id="UP001139981">
    <property type="component" value="Unassembled WGS sequence"/>
</dbReference>
<name>A0ACC1M7D4_9FUNG</name>
<organism evidence="1 2">
    <name type="scientific">Coemansia aciculifera</name>
    <dbReference type="NCBI Taxonomy" id="417176"/>
    <lineage>
        <taxon>Eukaryota</taxon>
        <taxon>Fungi</taxon>
        <taxon>Fungi incertae sedis</taxon>
        <taxon>Zoopagomycota</taxon>
        <taxon>Kickxellomycotina</taxon>
        <taxon>Kickxellomycetes</taxon>
        <taxon>Kickxellales</taxon>
        <taxon>Kickxellaceae</taxon>
        <taxon>Coemansia</taxon>
    </lineage>
</organism>
<protein>
    <submittedName>
        <fullName evidence="1">Uncharacterized protein</fullName>
    </submittedName>
</protein>
<proteinExistence type="predicted"/>
<gene>
    <name evidence="1" type="ORF">IWW38_001685</name>
</gene>